<evidence type="ECO:0000313" key="5">
    <source>
        <dbReference type="WBParaSite" id="ACOC_0001088901-mRNA-1"/>
    </source>
</evidence>
<dbReference type="PANTHER" id="PTHR10404:SF46">
    <property type="entry name" value="VACUOLAR PROTEIN SORTING-ASSOCIATED PROTEIN 70"/>
    <property type="match status" value="1"/>
</dbReference>
<dbReference type="EMBL" id="UYYA01004566">
    <property type="protein sequence ID" value="VDM62475.1"/>
    <property type="molecule type" value="Genomic_DNA"/>
</dbReference>
<dbReference type="OrthoDB" id="5841748at2759"/>
<evidence type="ECO:0000313" key="3">
    <source>
        <dbReference type="EMBL" id="VDM62475.1"/>
    </source>
</evidence>
<dbReference type="InterPro" id="IPR007365">
    <property type="entry name" value="TFR-like_dimer_dom"/>
</dbReference>
<keyword evidence="4" id="KW-1185">Reference proteome</keyword>
<dbReference type="Proteomes" id="UP000267027">
    <property type="component" value="Unassembled WGS sequence"/>
</dbReference>
<dbReference type="STRING" id="334426.A0A158PL35"/>
<dbReference type="OMA" id="LWNVIGT"/>
<dbReference type="SUPFAM" id="SSF47672">
    <property type="entry name" value="Transferrin receptor-like dimerisation domain"/>
    <property type="match status" value="1"/>
</dbReference>
<dbReference type="GO" id="GO:0004180">
    <property type="term" value="F:carboxypeptidase activity"/>
    <property type="evidence" value="ECO:0007669"/>
    <property type="project" value="TreeGrafter"/>
</dbReference>
<dbReference type="SUPFAM" id="SSF53187">
    <property type="entry name" value="Zn-dependent exopeptidases"/>
    <property type="match status" value="1"/>
</dbReference>
<dbReference type="Gene3D" id="3.50.30.30">
    <property type="match status" value="1"/>
</dbReference>
<feature type="domain" description="Transferrin receptor-like dimerisation" evidence="2">
    <location>
        <begin position="593"/>
        <end position="712"/>
    </location>
</feature>
<proteinExistence type="predicted"/>
<feature type="domain" description="PA" evidence="1">
    <location>
        <begin position="142"/>
        <end position="207"/>
    </location>
</feature>
<dbReference type="AlphaFoldDB" id="A0A158PL35"/>
<evidence type="ECO:0000259" key="1">
    <source>
        <dbReference type="Pfam" id="PF02225"/>
    </source>
</evidence>
<dbReference type="InterPro" id="IPR046450">
    <property type="entry name" value="PA_dom_sf"/>
</dbReference>
<accession>A0A158PL35</accession>
<evidence type="ECO:0000313" key="4">
    <source>
        <dbReference type="Proteomes" id="UP000267027"/>
    </source>
</evidence>
<reference evidence="3 4" key="2">
    <citation type="submission" date="2018-11" db="EMBL/GenBank/DDBJ databases">
        <authorList>
            <consortium name="Pathogen Informatics"/>
        </authorList>
    </citation>
    <scope>NUCLEOTIDE SEQUENCE [LARGE SCALE GENOMIC DNA]</scope>
    <source>
        <strain evidence="3 4">Costa Rica</strain>
    </source>
</reference>
<dbReference type="SUPFAM" id="SSF52025">
    <property type="entry name" value="PA domain"/>
    <property type="match status" value="1"/>
</dbReference>
<dbReference type="InterPro" id="IPR003137">
    <property type="entry name" value="PA_domain"/>
</dbReference>
<dbReference type="InterPro" id="IPR039373">
    <property type="entry name" value="Peptidase_M28B"/>
</dbReference>
<dbReference type="Gene3D" id="3.40.630.10">
    <property type="entry name" value="Zn peptidases"/>
    <property type="match status" value="2"/>
</dbReference>
<dbReference type="Pfam" id="PF02225">
    <property type="entry name" value="PA"/>
    <property type="match status" value="1"/>
</dbReference>
<dbReference type="Pfam" id="PF04253">
    <property type="entry name" value="TFR_dimer"/>
    <property type="match status" value="1"/>
</dbReference>
<dbReference type="Gene3D" id="1.20.930.40">
    <property type="entry name" value="Transferrin receptor-like, dimerisation domain"/>
    <property type="match status" value="1"/>
</dbReference>
<reference evidence="5" key="1">
    <citation type="submission" date="2016-04" db="UniProtKB">
        <authorList>
            <consortium name="WormBaseParasite"/>
        </authorList>
    </citation>
    <scope>IDENTIFICATION</scope>
</reference>
<dbReference type="PANTHER" id="PTHR10404">
    <property type="entry name" value="N-ACETYLATED-ALPHA-LINKED ACIDIC DIPEPTIDASE"/>
    <property type="match status" value="1"/>
</dbReference>
<protein>
    <submittedName>
        <fullName evidence="5">PA domain-containing protein</fullName>
    </submittedName>
</protein>
<sequence length="713" mass="80000">MPSAATQFSSIDDLFAKEQLLGDYVVSTNGQNSFCSSRSSLIKSKVSEVPFSNEKQEVEEIQQACKEYRKLGFTVDTYNYTVLLNYPDFENANTVMVEKNGGTWWRLSRGRGHPRGPRRAVNEQVDGRSEVWWNAYSADGSVEGRIVYCNFGAPEDFKTLEENEIDVNGSIVLMRYGALVRSEKVAEAEKRGAIGAILFSDPAFYIPSSTNKSFPYSMSLPGSAAQRGSIGRMPGDPLTPLLPSLPYVTRTETIASLRRKKLLPSIPVTPISYHDTQRIMSYMDGPLVTRSDWTGGLRSYRLYSSRRFRLSVRSRFMKGTITNIIATFRGSEEPDRLPDLGRGTTRPVERHMDISGWNFERSQRGAVDPISGTAVQLEVARVVAEAFHKRIVRVLNRSKYSSAVAYINVDHISGGRLLDIKAVPVLYRAILEAAKRIFTNRSSLRARYANGSSAESFVDSRKHFRGGGPSTHNRGVLEIGLPSGGSDYQRFITFAGIPAADLKLEPRPGQSYALYHTMYETPWAVENLIDPSFSSFTSIGQLWIEIVHRLANSLVIPFNVLDYAQSLISLFRKAEVLLSKMDLRKAAPWLPHKLNSLKVALRRFQSACRKIQLEAQDITSGLIDVSIQHLDSINTRLQYTERSFLDSIDVSTPYYRHLVFSPSKHSSRFTSFSSILDPAIAYQLTSNETHLHQLELAITKVQYAIESAIDSLY</sequence>
<dbReference type="InterPro" id="IPR036757">
    <property type="entry name" value="TFR-like_dimer_dom_sf"/>
</dbReference>
<organism evidence="5">
    <name type="scientific">Angiostrongylus costaricensis</name>
    <name type="common">Nematode worm</name>
    <dbReference type="NCBI Taxonomy" id="334426"/>
    <lineage>
        <taxon>Eukaryota</taxon>
        <taxon>Metazoa</taxon>
        <taxon>Ecdysozoa</taxon>
        <taxon>Nematoda</taxon>
        <taxon>Chromadorea</taxon>
        <taxon>Rhabditida</taxon>
        <taxon>Rhabditina</taxon>
        <taxon>Rhabditomorpha</taxon>
        <taxon>Strongyloidea</taxon>
        <taxon>Metastrongylidae</taxon>
        <taxon>Angiostrongylus</taxon>
    </lineage>
</organism>
<evidence type="ECO:0000259" key="2">
    <source>
        <dbReference type="Pfam" id="PF04253"/>
    </source>
</evidence>
<dbReference type="WBParaSite" id="ACOC_0001088901-mRNA-1">
    <property type="protein sequence ID" value="ACOC_0001088901-mRNA-1"/>
    <property type="gene ID" value="ACOC_0001088901"/>
</dbReference>
<gene>
    <name evidence="3" type="ORF">ACOC_LOCUS10890</name>
</gene>
<name>A0A158PL35_ANGCS</name>